<organism evidence="1 2">
    <name type="scientific">Piscinibacter gummiphilus</name>
    <dbReference type="NCBI Taxonomy" id="946333"/>
    <lineage>
        <taxon>Bacteria</taxon>
        <taxon>Pseudomonadati</taxon>
        <taxon>Pseudomonadota</taxon>
        <taxon>Betaproteobacteria</taxon>
        <taxon>Burkholderiales</taxon>
        <taxon>Sphaerotilaceae</taxon>
        <taxon>Piscinibacter</taxon>
    </lineage>
</organism>
<reference evidence="1 2" key="1">
    <citation type="submission" date="2023-10" db="EMBL/GenBank/DDBJ databases">
        <title>Bacteria for the degradation of biodegradable plastic PBAT(Polybutylene adipate terephthalate).</title>
        <authorList>
            <person name="Weon H.-Y."/>
            <person name="Yeon J."/>
        </authorList>
    </citation>
    <scope>NUCLEOTIDE SEQUENCE [LARGE SCALE GENOMIC DNA]</scope>
    <source>
        <strain evidence="1 2">SBD 7-3</strain>
        <plasmid evidence="1 2">unnamed1</plasmid>
    </source>
</reference>
<dbReference type="Proteomes" id="UP001303946">
    <property type="component" value="Plasmid unnamed1"/>
</dbReference>
<proteinExistence type="predicted"/>
<gene>
    <name evidence="1" type="ORF">RXV79_27060</name>
</gene>
<evidence type="ECO:0000313" key="2">
    <source>
        <dbReference type="Proteomes" id="UP001303946"/>
    </source>
</evidence>
<keyword evidence="1" id="KW-0614">Plasmid</keyword>
<geneLocation type="plasmid" evidence="1 2">
    <name>unnamed1</name>
</geneLocation>
<sequence>MTAGTLNAIAATFDQELSAPMVEWCRRLATPDLCEWVKDKRTSEKVVVRGVWTDTNVGHELDTQMLAAGLIQYQQRVLGSCPLDETIEYVAVLTDAGRCVGHVEQIDQPTAAVDLFGKTP</sequence>
<dbReference type="EMBL" id="CP136337">
    <property type="protein sequence ID" value="WOB11294.1"/>
    <property type="molecule type" value="Genomic_DNA"/>
</dbReference>
<dbReference type="RefSeq" id="WP_316704524.1">
    <property type="nucleotide sequence ID" value="NZ_CP136337.1"/>
</dbReference>
<keyword evidence="2" id="KW-1185">Reference proteome</keyword>
<name>A0ABZ0D9E3_9BURK</name>
<evidence type="ECO:0000313" key="1">
    <source>
        <dbReference type="EMBL" id="WOB11294.1"/>
    </source>
</evidence>
<accession>A0ABZ0D9E3</accession>
<protein>
    <submittedName>
        <fullName evidence="1">Uncharacterized protein</fullName>
    </submittedName>
</protein>